<reference evidence="2 3" key="1">
    <citation type="journal article" date="2016" name="Nat. Commun.">
        <title>Ectomycorrhizal ecology is imprinted in the genome of the dominant symbiotic fungus Cenococcum geophilum.</title>
        <authorList>
            <consortium name="DOE Joint Genome Institute"/>
            <person name="Peter M."/>
            <person name="Kohler A."/>
            <person name="Ohm R.A."/>
            <person name="Kuo A."/>
            <person name="Krutzmann J."/>
            <person name="Morin E."/>
            <person name="Arend M."/>
            <person name="Barry K.W."/>
            <person name="Binder M."/>
            <person name="Choi C."/>
            <person name="Clum A."/>
            <person name="Copeland A."/>
            <person name="Grisel N."/>
            <person name="Haridas S."/>
            <person name="Kipfer T."/>
            <person name="LaButti K."/>
            <person name="Lindquist E."/>
            <person name="Lipzen A."/>
            <person name="Maire R."/>
            <person name="Meier B."/>
            <person name="Mihaltcheva S."/>
            <person name="Molinier V."/>
            <person name="Murat C."/>
            <person name="Poggeler S."/>
            <person name="Quandt C.A."/>
            <person name="Sperisen C."/>
            <person name="Tritt A."/>
            <person name="Tisserant E."/>
            <person name="Crous P.W."/>
            <person name="Henrissat B."/>
            <person name="Nehls U."/>
            <person name="Egli S."/>
            <person name="Spatafora J.W."/>
            <person name="Grigoriev I.V."/>
            <person name="Martin F.M."/>
        </authorList>
    </citation>
    <scope>NUCLEOTIDE SEQUENCE [LARGE SCALE GENOMIC DNA]</scope>
    <source>
        <strain evidence="2 3">CBS 207.34</strain>
    </source>
</reference>
<evidence type="ECO:0000259" key="1">
    <source>
        <dbReference type="Pfam" id="PF26061"/>
    </source>
</evidence>
<name>A0A8E2JQT7_9PEZI</name>
<dbReference type="InterPro" id="IPR058334">
    <property type="entry name" value="DUF8021"/>
</dbReference>
<dbReference type="AlphaFoldDB" id="A0A8E2JQT7"/>
<dbReference type="EMBL" id="KV750236">
    <property type="protein sequence ID" value="OCL05689.1"/>
    <property type="molecule type" value="Genomic_DNA"/>
</dbReference>
<evidence type="ECO:0000313" key="3">
    <source>
        <dbReference type="Proteomes" id="UP000250140"/>
    </source>
</evidence>
<proteinExistence type="predicted"/>
<keyword evidence="3" id="KW-1185">Reference proteome</keyword>
<gene>
    <name evidence="2" type="ORF">AOQ84DRAFT_399423</name>
</gene>
<evidence type="ECO:0000313" key="2">
    <source>
        <dbReference type="EMBL" id="OCL05689.1"/>
    </source>
</evidence>
<sequence length="272" mass="29801">MSLAASASAACSRDLLQSTADKYIFMQSTGQHGDFENLSYNLSYLENNKTSSILSGMPAFPLQIAHNRSIYDTTTCATFTELIVTNSDHPYVIGTQMYLDIDGNVYKMDSLVTDKGDWAFNATGYLYWDSLEKWDPIPEGKRDTREAIKAAADAYFDRFDNVNISVPFGTPCARLEGGAYTGASNLTANTCNLGGLPEHVLISNRRYVTDEVMGTVDVFLGFQGLDRTQPNVGAPDSHLFRVEGGKIRYIHTLSICQVAGCGLNGTGPRTRL</sequence>
<protein>
    <recommendedName>
        <fullName evidence="1">DUF8021 domain-containing protein</fullName>
    </recommendedName>
</protein>
<organism evidence="2 3">
    <name type="scientific">Glonium stellatum</name>
    <dbReference type="NCBI Taxonomy" id="574774"/>
    <lineage>
        <taxon>Eukaryota</taxon>
        <taxon>Fungi</taxon>
        <taxon>Dikarya</taxon>
        <taxon>Ascomycota</taxon>
        <taxon>Pezizomycotina</taxon>
        <taxon>Dothideomycetes</taxon>
        <taxon>Pleosporomycetidae</taxon>
        <taxon>Gloniales</taxon>
        <taxon>Gloniaceae</taxon>
        <taxon>Glonium</taxon>
    </lineage>
</organism>
<dbReference type="Proteomes" id="UP000250140">
    <property type="component" value="Unassembled WGS sequence"/>
</dbReference>
<feature type="domain" description="DUF8021" evidence="1">
    <location>
        <begin position="141"/>
        <end position="253"/>
    </location>
</feature>
<dbReference type="OrthoDB" id="3515051at2759"/>
<dbReference type="Pfam" id="PF26061">
    <property type="entry name" value="DUF8021"/>
    <property type="match status" value="1"/>
</dbReference>
<accession>A0A8E2JQT7</accession>